<evidence type="ECO:0000313" key="2">
    <source>
        <dbReference type="Proteomes" id="UP001472677"/>
    </source>
</evidence>
<sequence length="87" mass="9346">MNSGRGFVSAQANTTAFSAYPVHYAPMPSMLLATPHAASSNFMPYPAGHRPGLSYSQQGPVYQQSVHSQSVAPYFPSHNSVHLATPR</sequence>
<accession>A0ABR2D9V8</accession>
<protein>
    <submittedName>
        <fullName evidence="1">Uncharacterized protein</fullName>
    </submittedName>
</protein>
<name>A0ABR2D9V8_9ROSI</name>
<keyword evidence="2" id="KW-1185">Reference proteome</keyword>
<proteinExistence type="predicted"/>
<gene>
    <name evidence="1" type="ORF">V6N12_053935</name>
</gene>
<evidence type="ECO:0000313" key="1">
    <source>
        <dbReference type="EMBL" id="KAK8532495.1"/>
    </source>
</evidence>
<organism evidence="1 2">
    <name type="scientific">Hibiscus sabdariffa</name>
    <name type="common">roselle</name>
    <dbReference type="NCBI Taxonomy" id="183260"/>
    <lineage>
        <taxon>Eukaryota</taxon>
        <taxon>Viridiplantae</taxon>
        <taxon>Streptophyta</taxon>
        <taxon>Embryophyta</taxon>
        <taxon>Tracheophyta</taxon>
        <taxon>Spermatophyta</taxon>
        <taxon>Magnoliopsida</taxon>
        <taxon>eudicotyledons</taxon>
        <taxon>Gunneridae</taxon>
        <taxon>Pentapetalae</taxon>
        <taxon>rosids</taxon>
        <taxon>malvids</taxon>
        <taxon>Malvales</taxon>
        <taxon>Malvaceae</taxon>
        <taxon>Malvoideae</taxon>
        <taxon>Hibiscus</taxon>
    </lineage>
</organism>
<dbReference type="EMBL" id="JBBPBM010000034">
    <property type="protein sequence ID" value="KAK8532495.1"/>
    <property type="molecule type" value="Genomic_DNA"/>
</dbReference>
<reference evidence="1 2" key="1">
    <citation type="journal article" date="2024" name="G3 (Bethesda)">
        <title>Genome assembly of Hibiscus sabdariffa L. provides insights into metabolisms of medicinal natural products.</title>
        <authorList>
            <person name="Kim T."/>
        </authorList>
    </citation>
    <scope>NUCLEOTIDE SEQUENCE [LARGE SCALE GENOMIC DNA]</scope>
    <source>
        <strain evidence="1">TK-2024</strain>
        <tissue evidence="1">Old leaves</tissue>
    </source>
</reference>
<dbReference type="Proteomes" id="UP001472677">
    <property type="component" value="Unassembled WGS sequence"/>
</dbReference>
<comment type="caution">
    <text evidence="1">The sequence shown here is derived from an EMBL/GenBank/DDBJ whole genome shotgun (WGS) entry which is preliminary data.</text>
</comment>